<keyword evidence="1" id="KW-0472">Membrane</keyword>
<sequence>MPSHTLQTCCQFKIINKVVEHIKLLCSEDGCNLLCSNILTTDFIQSITTTTVIIARRSHGQEFKVKLDMSTPTVISVTTVFVGPCPAPLDVYGQRKERRGGQSWMVLNLLVTNAIIVMLACLSCFNVQR</sequence>
<dbReference type="AlphaFoldDB" id="A0A146LAQ1"/>
<organism evidence="2">
    <name type="scientific">Lygus hesperus</name>
    <name type="common">Western plant bug</name>
    <dbReference type="NCBI Taxonomy" id="30085"/>
    <lineage>
        <taxon>Eukaryota</taxon>
        <taxon>Metazoa</taxon>
        <taxon>Ecdysozoa</taxon>
        <taxon>Arthropoda</taxon>
        <taxon>Hexapoda</taxon>
        <taxon>Insecta</taxon>
        <taxon>Pterygota</taxon>
        <taxon>Neoptera</taxon>
        <taxon>Paraneoptera</taxon>
        <taxon>Hemiptera</taxon>
        <taxon>Heteroptera</taxon>
        <taxon>Panheteroptera</taxon>
        <taxon>Cimicomorpha</taxon>
        <taxon>Miridae</taxon>
        <taxon>Mirini</taxon>
        <taxon>Lygus</taxon>
    </lineage>
</organism>
<gene>
    <name evidence="2" type="ORF">g.11140</name>
</gene>
<keyword evidence="1" id="KW-0812">Transmembrane</keyword>
<dbReference type="EMBL" id="GDHC01014343">
    <property type="protein sequence ID" value="JAQ04286.1"/>
    <property type="molecule type" value="Transcribed_RNA"/>
</dbReference>
<accession>A0A146LAQ1</accession>
<evidence type="ECO:0000313" key="2">
    <source>
        <dbReference type="EMBL" id="JAQ04286.1"/>
    </source>
</evidence>
<keyword evidence="1" id="KW-1133">Transmembrane helix</keyword>
<proteinExistence type="predicted"/>
<protein>
    <submittedName>
        <fullName evidence="2">Uncharacterized protein</fullName>
    </submittedName>
</protein>
<feature type="transmembrane region" description="Helical" evidence="1">
    <location>
        <begin position="104"/>
        <end position="128"/>
    </location>
</feature>
<reference evidence="2" key="1">
    <citation type="journal article" date="2016" name="Gigascience">
        <title>De novo construction of an expanded transcriptome assembly for the western tarnished plant bug, Lygus hesperus.</title>
        <authorList>
            <person name="Tassone E.E."/>
            <person name="Geib S.M."/>
            <person name="Hall B."/>
            <person name="Fabrick J.A."/>
            <person name="Brent C.S."/>
            <person name="Hull J.J."/>
        </authorList>
    </citation>
    <scope>NUCLEOTIDE SEQUENCE</scope>
</reference>
<name>A0A146LAQ1_LYGHE</name>
<evidence type="ECO:0000256" key="1">
    <source>
        <dbReference type="SAM" id="Phobius"/>
    </source>
</evidence>